<keyword evidence="2" id="KW-1185">Reference proteome</keyword>
<accession>A0A3Q7I2M6</accession>
<dbReference type="EnsemblPlants" id="Solyc07g018030.1.1">
    <property type="protein sequence ID" value="Solyc07g018030.1.1.1"/>
    <property type="gene ID" value="Solyc07g018030.1"/>
</dbReference>
<dbReference type="Proteomes" id="UP000004994">
    <property type="component" value="Chromosome 7"/>
</dbReference>
<dbReference type="AlphaFoldDB" id="A0A3Q7I2M6"/>
<reference evidence="1" key="2">
    <citation type="submission" date="2019-01" db="UniProtKB">
        <authorList>
            <consortium name="EnsemblPlants"/>
        </authorList>
    </citation>
    <scope>IDENTIFICATION</scope>
    <source>
        <strain evidence="1">cv. Heinz 1706</strain>
    </source>
</reference>
<dbReference type="PaxDb" id="4081-Solyc07g018030.1.1"/>
<name>A0A3Q7I2M6_SOLLC</name>
<proteinExistence type="predicted"/>
<evidence type="ECO:0000313" key="1">
    <source>
        <dbReference type="EnsemblPlants" id="Solyc07g018030.1.1.1"/>
    </source>
</evidence>
<organism evidence="1">
    <name type="scientific">Solanum lycopersicum</name>
    <name type="common">Tomato</name>
    <name type="synonym">Lycopersicon esculentum</name>
    <dbReference type="NCBI Taxonomy" id="4081"/>
    <lineage>
        <taxon>Eukaryota</taxon>
        <taxon>Viridiplantae</taxon>
        <taxon>Streptophyta</taxon>
        <taxon>Embryophyta</taxon>
        <taxon>Tracheophyta</taxon>
        <taxon>Spermatophyta</taxon>
        <taxon>Magnoliopsida</taxon>
        <taxon>eudicotyledons</taxon>
        <taxon>Gunneridae</taxon>
        <taxon>Pentapetalae</taxon>
        <taxon>asterids</taxon>
        <taxon>lamiids</taxon>
        <taxon>Solanales</taxon>
        <taxon>Solanaceae</taxon>
        <taxon>Solanoideae</taxon>
        <taxon>Solaneae</taxon>
        <taxon>Solanum</taxon>
        <taxon>Solanum subgen. Lycopersicon</taxon>
    </lineage>
</organism>
<protein>
    <submittedName>
        <fullName evidence="1">Uncharacterized protein</fullName>
    </submittedName>
</protein>
<dbReference type="InParanoid" id="A0A3Q7I2M6"/>
<sequence length="60" mass="7108">MTTLPEYYLLEVDSGTMMNYIYDLNTYCLNVSTFKSFYFILFGTDAPLLKQYFFVYGRQG</sequence>
<dbReference type="Gramene" id="Solyc07g018030.1.1">
    <property type="protein sequence ID" value="Solyc07g018030.1.1.1"/>
    <property type="gene ID" value="Solyc07g018030.1"/>
</dbReference>
<evidence type="ECO:0000313" key="2">
    <source>
        <dbReference type="Proteomes" id="UP000004994"/>
    </source>
</evidence>
<reference evidence="1" key="1">
    <citation type="journal article" date="2012" name="Nature">
        <title>The tomato genome sequence provides insights into fleshy fruit evolution.</title>
        <authorList>
            <consortium name="Tomato Genome Consortium"/>
        </authorList>
    </citation>
    <scope>NUCLEOTIDE SEQUENCE [LARGE SCALE GENOMIC DNA]</scope>
    <source>
        <strain evidence="1">cv. Heinz 1706</strain>
    </source>
</reference>